<reference evidence="3" key="2">
    <citation type="submission" date="2025-08" db="UniProtKB">
        <authorList>
            <consortium name="RefSeq"/>
        </authorList>
    </citation>
    <scope>IDENTIFICATION</scope>
    <source>
        <tissue evidence="3">Leaf</tissue>
    </source>
</reference>
<reference evidence="2" key="1">
    <citation type="journal article" date="2021" name="Nat. Commun.">
        <title>Genomic analyses provide insights into spinach domestication and the genetic basis of agronomic traits.</title>
        <authorList>
            <person name="Cai X."/>
            <person name="Sun X."/>
            <person name="Xu C."/>
            <person name="Sun H."/>
            <person name="Wang X."/>
            <person name="Ge C."/>
            <person name="Zhang Z."/>
            <person name="Wang Q."/>
            <person name="Fei Z."/>
            <person name="Jiao C."/>
            <person name="Wang Q."/>
        </authorList>
    </citation>
    <scope>NUCLEOTIDE SEQUENCE [LARGE SCALE GENOMIC DNA]</scope>
    <source>
        <strain evidence="2">cv. Varoflay</strain>
    </source>
</reference>
<proteinExistence type="predicted"/>
<evidence type="ECO:0000313" key="3">
    <source>
        <dbReference type="RefSeq" id="XP_056697727.1"/>
    </source>
</evidence>
<dbReference type="GeneID" id="130471555"/>
<feature type="region of interest" description="Disordered" evidence="1">
    <location>
        <begin position="204"/>
        <end position="228"/>
    </location>
</feature>
<keyword evidence="2" id="KW-1185">Reference proteome</keyword>
<protein>
    <submittedName>
        <fullName evidence="3">Uncharacterized protein</fullName>
    </submittedName>
</protein>
<gene>
    <name evidence="3" type="primary">LOC130471555</name>
</gene>
<dbReference type="RefSeq" id="XP_056697727.1">
    <property type="nucleotide sequence ID" value="XM_056841749.1"/>
</dbReference>
<name>A0ABM3RQ35_SPIOL</name>
<feature type="region of interest" description="Disordered" evidence="1">
    <location>
        <begin position="140"/>
        <end position="187"/>
    </location>
</feature>
<feature type="compositionally biased region" description="Polar residues" evidence="1">
    <location>
        <begin position="172"/>
        <end position="187"/>
    </location>
</feature>
<sequence length="372" mass="41879">MHFELVEVAEVLLTGRSRWRFREGRKSRAWIWDKGPVLSERLSALGFRSLDLLAGDGEDASDPDFWGAAPVHGDPQPYQYPSPQQVTYHSPGTLCITEQEPGTPETEVDRDLECYRRRNRGKELVKLHFQRLLHLKSPLTNLSSSRSRNIKPKNPKRDSAGLKKQNPAPENPQINWAVTQNPANQPLQRRRNRLYPHRRPPACSFISVRQRPQHPSQPPARSRVTTKRPRNTCAIPRAFLACAALLDNPEPLALPRILLEDGHNVFAFVAAEYETHKHVLNQVNVAGAGAIVGAAIAVGTRSKKEIVGMAALLSILGAAADYSRTELQLLFFLSFIISLPIWLHDCFLVEVINFDSRFLPRSVILLTLNTRV</sequence>
<accession>A0ABM3RQ35</accession>
<evidence type="ECO:0000256" key="1">
    <source>
        <dbReference type="SAM" id="MobiDB-lite"/>
    </source>
</evidence>
<organism evidence="2 3">
    <name type="scientific">Spinacia oleracea</name>
    <name type="common">Spinach</name>
    <dbReference type="NCBI Taxonomy" id="3562"/>
    <lineage>
        <taxon>Eukaryota</taxon>
        <taxon>Viridiplantae</taxon>
        <taxon>Streptophyta</taxon>
        <taxon>Embryophyta</taxon>
        <taxon>Tracheophyta</taxon>
        <taxon>Spermatophyta</taxon>
        <taxon>Magnoliopsida</taxon>
        <taxon>eudicotyledons</taxon>
        <taxon>Gunneridae</taxon>
        <taxon>Pentapetalae</taxon>
        <taxon>Caryophyllales</taxon>
        <taxon>Chenopodiaceae</taxon>
        <taxon>Chenopodioideae</taxon>
        <taxon>Anserineae</taxon>
        <taxon>Spinacia</taxon>
    </lineage>
</organism>
<evidence type="ECO:0000313" key="2">
    <source>
        <dbReference type="Proteomes" id="UP000813463"/>
    </source>
</evidence>
<dbReference type="Proteomes" id="UP000813463">
    <property type="component" value="Chromosome 4"/>
</dbReference>